<protein>
    <submittedName>
        <fullName evidence="1">Uncharacterized protein</fullName>
    </submittedName>
</protein>
<reference evidence="1" key="2">
    <citation type="journal article" date="2015" name="Fish Shellfish Immunol.">
        <title>Early steps in the European eel (Anguilla anguilla)-Vibrio vulnificus interaction in the gills: Role of the RtxA13 toxin.</title>
        <authorList>
            <person name="Callol A."/>
            <person name="Pajuelo D."/>
            <person name="Ebbesson L."/>
            <person name="Teles M."/>
            <person name="MacKenzie S."/>
            <person name="Amaro C."/>
        </authorList>
    </citation>
    <scope>NUCLEOTIDE SEQUENCE</scope>
</reference>
<evidence type="ECO:0000313" key="1">
    <source>
        <dbReference type="EMBL" id="JAH45170.1"/>
    </source>
</evidence>
<reference evidence="1" key="1">
    <citation type="submission" date="2014-11" db="EMBL/GenBank/DDBJ databases">
        <authorList>
            <person name="Amaro Gonzalez C."/>
        </authorList>
    </citation>
    <scope>NUCLEOTIDE SEQUENCE</scope>
</reference>
<proteinExistence type="predicted"/>
<name>A0A0E9SWW0_ANGAN</name>
<sequence>MSSQSALNLPQGRIK</sequence>
<dbReference type="EMBL" id="GBXM01063407">
    <property type="protein sequence ID" value="JAH45170.1"/>
    <property type="molecule type" value="Transcribed_RNA"/>
</dbReference>
<accession>A0A0E9SWW0</accession>
<organism evidence="1">
    <name type="scientific">Anguilla anguilla</name>
    <name type="common">European freshwater eel</name>
    <name type="synonym">Muraena anguilla</name>
    <dbReference type="NCBI Taxonomy" id="7936"/>
    <lineage>
        <taxon>Eukaryota</taxon>
        <taxon>Metazoa</taxon>
        <taxon>Chordata</taxon>
        <taxon>Craniata</taxon>
        <taxon>Vertebrata</taxon>
        <taxon>Euteleostomi</taxon>
        <taxon>Actinopterygii</taxon>
        <taxon>Neopterygii</taxon>
        <taxon>Teleostei</taxon>
        <taxon>Anguilliformes</taxon>
        <taxon>Anguillidae</taxon>
        <taxon>Anguilla</taxon>
    </lineage>
</organism>